<feature type="compositionally biased region" description="Polar residues" evidence="1">
    <location>
        <begin position="1"/>
        <end position="14"/>
    </location>
</feature>
<proteinExistence type="predicted"/>
<organism evidence="2 3">
    <name type="scientific">Nostoc favosum CHAB5714</name>
    <dbReference type="NCBI Taxonomy" id="2780399"/>
    <lineage>
        <taxon>Bacteria</taxon>
        <taxon>Bacillati</taxon>
        <taxon>Cyanobacteriota</taxon>
        <taxon>Cyanophyceae</taxon>
        <taxon>Nostocales</taxon>
        <taxon>Nostocaceae</taxon>
        <taxon>Nostoc</taxon>
        <taxon>Nostoc favosum</taxon>
    </lineage>
</organism>
<gene>
    <name evidence="2" type="ORF">LC586_39505</name>
</gene>
<dbReference type="EMBL" id="JAIVFQ010000189">
    <property type="protein sequence ID" value="MCC5605042.1"/>
    <property type="molecule type" value="Genomic_DNA"/>
</dbReference>
<evidence type="ECO:0000256" key="1">
    <source>
        <dbReference type="SAM" id="MobiDB-lite"/>
    </source>
</evidence>
<evidence type="ECO:0000313" key="2">
    <source>
        <dbReference type="EMBL" id="MCC5605042.1"/>
    </source>
</evidence>
<keyword evidence="3" id="KW-1185">Reference proteome</keyword>
<sequence>MKTITKSIPASSSESKLESPGNAVATPVNDCGFVVNENLNYWSLFGLIPLLAAIMARGIRTNIVVCQANFAGITNRRGTEKPVRPCG</sequence>
<evidence type="ECO:0000313" key="3">
    <source>
        <dbReference type="Proteomes" id="UP001199525"/>
    </source>
</evidence>
<comment type="caution">
    <text evidence="2">The sequence shown here is derived from an EMBL/GenBank/DDBJ whole genome shotgun (WGS) entry which is preliminary data.</text>
</comment>
<dbReference type="Proteomes" id="UP001199525">
    <property type="component" value="Unassembled WGS sequence"/>
</dbReference>
<feature type="region of interest" description="Disordered" evidence="1">
    <location>
        <begin position="1"/>
        <end position="24"/>
    </location>
</feature>
<dbReference type="RefSeq" id="WP_229491205.1">
    <property type="nucleotide sequence ID" value="NZ_JAIVFQ010000189.1"/>
</dbReference>
<reference evidence="2 3" key="1">
    <citation type="journal article" date="2021" name="Microorganisms">
        <title>Genome Evolution of Filamentous Cyanobacterium Nostoc Species: From Facultative Symbiosis to Free Living.</title>
        <authorList>
            <person name="Huo D."/>
            <person name="Li H."/>
            <person name="Cai F."/>
            <person name="Guo X."/>
            <person name="Qiao Z."/>
            <person name="Wang W."/>
            <person name="Yu G."/>
            <person name="Li R."/>
        </authorList>
    </citation>
    <scope>NUCLEOTIDE SEQUENCE [LARGE SCALE GENOMIC DNA]</scope>
    <source>
        <strain evidence="2 3">CHAB 5714</strain>
    </source>
</reference>
<accession>A0ABS8ILA4</accession>
<protein>
    <submittedName>
        <fullName evidence="2">DUF2214 family protein</fullName>
    </submittedName>
</protein>
<name>A0ABS8ILA4_9NOSO</name>